<dbReference type="Pfam" id="PF00282">
    <property type="entry name" value="Pyridoxal_deC"/>
    <property type="match status" value="1"/>
</dbReference>
<dbReference type="InterPro" id="IPR002129">
    <property type="entry name" value="PyrdxlP-dep_de-COase"/>
</dbReference>
<reference evidence="5 6" key="1">
    <citation type="submission" date="2019-11" db="EMBL/GenBank/DDBJ databases">
        <title>Draft genome sequences of five Paenibacillus species of dairy origin.</title>
        <authorList>
            <person name="Olajide A.M."/>
            <person name="Chen S."/>
            <person name="Lapointe G."/>
        </authorList>
    </citation>
    <scope>NUCLEOTIDE SEQUENCE [LARGE SCALE GENOMIC DNA]</scope>
    <source>
        <strain evidence="5 6">12CR55</strain>
    </source>
</reference>
<dbReference type="EMBL" id="WNZW01000012">
    <property type="protein sequence ID" value="MUG47409.1"/>
    <property type="molecule type" value="Genomic_DNA"/>
</dbReference>
<dbReference type="GO" id="GO:0004058">
    <property type="term" value="F:aromatic-L-amino-acid decarboxylase activity"/>
    <property type="evidence" value="ECO:0007669"/>
    <property type="project" value="UniProtKB-ARBA"/>
</dbReference>
<dbReference type="RefSeq" id="WP_155612786.1">
    <property type="nucleotide sequence ID" value="NZ_WNZW01000012.1"/>
</dbReference>
<evidence type="ECO:0000256" key="1">
    <source>
        <dbReference type="ARBA" id="ARBA00001933"/>
    </source>
</evidence>
<comment type="caution">
    <text evidence="5">The sequence shown here is derived from an EMBL/GenBank/DDBJ whole genome shotgun (WGS) entry which is preliminary data.</text>
</comment>
<dbReference type="InterPro" id="IPR015421">
    <property type="entry name" value="PyrdxlP-dep_Trfase_major"/>
</dbReference>
<feature type="modified residue" description="N6-(pyridoxal phosphate)lysine" evidence="4">
    <location>
        <position position="463"/>
    </location>
</feature>
<protein>
    <submittedName>
        <fullName evidence="5">Decarboxylase</fullName>
    </submittedName>
</protein>
<comment type="cofactor">
    <cofactor evidence="1 4">
        <name>pyridoxal 5'-phosphate</name>
        <dbReference type="ChEBI" id="CHEBI:597326"/>
    </cofactor>
</comment>
<evidence type="ECO:0000256" key="2">
    <source>
        <dbReference type="ARBA" id="ARBA00022898"/>
    </source>
</evidence>
<dbReference type="AlphaFoldDB" id="A0A7X2Z4H9"/>
<keyword evidence="2 4" id="KW-0663">Pyridoxal phosphate</keyword>
<dbReference type="Gene3D" id="3.40.640.10">
    <property type="entry name" value="Type I PLP-dependent aspartate aminotransferase-like (Major domain)"/>
    <property type="match status" value="1"/>
</dbReference>
<organism evidence="5 6">
    <name type="scientific">Paenibacillus woosongensis</name>
    <dbReference type="NCBI Taxonomy" id="307580"/>
    <lineage>
        <taxon>Bacteria</taxon>
        <taxon>Bacillati</taxon>
        <taxon>Bacillota</taxon>
        <taxon>Bacilli</taxon>
        <taxon>Bacillales</taxon>
        <taxon>Paenibacillaceae</taxon>
        <taxon>Paenibacillus</taxon>
    </lineage>
</organism>
<dbReference type="GO" id="GO:0019752">
    <property type="term" value="P:carboxylic acid metabolic process"/>
    <property type="evidence" value="ECO:0007669"/>
    <property type="project" value="InterPro"/>
</dbReference>
<gene>
    <name evidence="5" type="ORF">GNP95_20885</name>
</gene>
<dbReference type="PANTHER" id="PTHR42735">
    <property type="match status" value="1"/>
</dbReference>
<dbReference type="SUPFAM" id="SSF53383">
    <property type="entry name" value="PLP-dependent transferases"/>
    <property type="match status" value="1"/>
</dbReference>
<dbReference type="Proteomes" id="UP000447876">
    <property type="component" value="Unassembled WGS sequence"/>
</dbReference>
<dbReference type="InterPro" id="IPR015424">
    <property type="entry name" value="PyrdxlP-dep_Trfase"/>
</dbReference>
<proteinExistence type="predicted"/>
<dbReference type="PANTHER" id="PTHR42735:SF4">
    <property type="entry name" value="PYRIDOXAL PHOSPHATE-DEPENDENT DECARBOXYLASE FAMILY PROTEIN"/>
    <property type="match status" value="1"/>
</dbReference>
<keyword evidence="3" id="KW-0456">Lyase</keyword>
<evidence type="ECO:0000256" key="4">
    <source>
        <dbReference type="PIRSR" id="PIRSR602129-50"/>
    </source>
</evidence>
<accession>A0A7X2Z4H9</accession>
<evidence type="ECO:0000256" key="3">
    <source>
        <dbReference type="ARBA" id="ARBA00023239"/>
    </source>
</evidence>
<evidence type="ECO:0000313" key="5">
    <source>
        <dbReference type="EMBL" id="MUG47409.1"/>
    </source>
</evidence>
<dbReference type="OrthoDB" id="9803665at2"/>
<evidence type="ECO:0000313" key="6">
    <source>
        <dbReference type="Proteomes" id="UP000447876"/>
    </source>
</evidence>
<name>A0A7X2Z4H9_9BACL</name>
<dbReference type="GO" id="GO:0030170">
    <property type="term" value="F:pyridoxal phosphate binding"/>
    <property type="evidence" value="ECO:0007669"/>
    <property type="project" value="InterPro"/>
</dbReference>
<sequence length="740" mass="82153">MGKKAKLAARLFAERLEQHLEAQDEQARLDLEGPGSSSLESWFIGPKAENEELFSGLIQQAVKQISSDRREYFPDDPVYITDEIKQSSSFKNSVDVLTENYSKLLEQLSGSVPFYSYRYQAHMNWDLTMPGLLGYFAAMLYNQNNVAAESSPVTTVLEMVTGDDLCEMLGYTIPTDEEIEQGAIRPWGHITCDGSVANLEAMWAARNLKYYAVSAAEALKNEAELAAARQISVPLLNGQHGVLTELDTWTLLNLKMDDVLAIPGRIAELLSQTTGRDEAETVNTALSKYTLQTLGFEEFSRKYLIDVMEPAAILVTSTMHYSWPKSAAVLGIGASSIIPVPVNMDARMEISELRQRLDQCLAIRQPVLMTVCVIGSTEESAVDPIADVIQLREEYRERGLEFVIHADAAWGGYFASILRDDTHKTLLMAGKRPYTPAMTMNEYVTAQYEALQDADSITIDPHKAGYIPYPAGGLCYRNSSMRDIVSFQAPVVYHGGIDPTVGIYGIEGSKPGAAAAGVYLSHRVIRTDQSGYGKLLGKTLFNSKRLYAAILTMTREDDPFIVVPFHRIPAEREGGTAEEIKEQLAYIKEFIVDKTNDEIINNKQTMELFRQLGSDQSIVPYTFNLKTAEGLNTDVVLMNRLNLEIFKMLSLSPDRHEVGATPMFITQSAFDPSTYGHGFVDAYKQRLGLSGGDDEPVNFLLSTTMSPFLTDTAEGNFIPVLIEALRETVFKAIENIKVNL</sequence>
<dbReference type="InterPro" id="IPR050477">
    <property type="entry name" value="GrpII_AminoAcid_Decarb"/>
</dbReference>